<evidence type="ECO:0000313" key="1">
    <source>
        <dbReference type="EMBL" id="GBM00190.1"/>
    </source>
</evidence>
<accession>A0A4Y2C7N6</accession>
<comment type="caution">
    <text evidence="1">The sequence shown here is derived from an EMBL/GenBank/DDBJ whole genome shotgun (WGS) entry which is preliminary data.</text>
</comment>
<sequence>MLGIEMCSRDQHNTIRNQRSTANMTAVFNNILSVITCPSCSPYEYTNQIAVYSSESLPCSLLMYRGPRWPSGKVSALGPWKFGEGGASSGVVLVI</sequence>
<organism evidence="1 2">
    <name type="scientific">Araneus ventricosus</name>
    <name type="common">Orbweaver spider</name>
    <name type="synonym">Epeira ventricosa</name>
    <dbReference type="NCBI Taxonomy" id="182803"/>
    <lineage>
        <taxon>Eukaryota</taxon>
        <taxon>Metazoa</taxon>
        <taxon>Ecdysozoa</taxon>
        <taxon>Arthropoda</taxon>
        <taxon>Chelicerata</taxon>
        <taxon>Arachnida</taxon>
        <taxon>Araneae</taxon>
        <taxon>Araneomorphae</taxon>
        <taxon>Entelegynae</taxon>
        <taxon>Araneoidea</taxon>
        <taxon>Araneidae</taxon>
        <taxon>Araneus</taxon>
    </lineage>
</organism>
<keyword evidence="2" id="KW-1185">Reference proteome</keyword>
<proteinExistence type="predicted"/>
<protein>
    <submittedName>
        <fullName evidence="1">Uncharacterized protein</fullName>
    </submittedName>
</protein>
<evidence type="ECO:0000313" key="2">
    <source>
        <dbReference type="Proteomes" id="UP000499080"/>
    </source>
</evidence>
<name>A0A4Y2C7N6_ARAVE</name>
<dbReference type="AlphaFoldDB" id="A0A4Y2C7N6"/>
<reference evidence="1 2" key="1">
    <citation type="journal article" date="2019" name="Sci. Rep.">
        <title>Orb-weaving spider Araneus ventricosus genome elucidates the spidroin gene catalogue.</title>
        <authorList>
            <person name="Kono N."/>
            <person name="Nakamura H."/>
            <person name="Ohtoshi R."/>
            <person name="Moran D.A.P."/>
            <person name="Shinohara A."/>
            <person name="Yoshida Y."/>
            <person name="Fujiwara M."/>
            <person name="Mori M."/>
            <person name="Tomita M."/>
            <person name="Arakawa K."/>
        </authorList>
    </citation>
    <scope>NUCLEOTIDE SEQUENCE [LARGE SCALE GENOMIC DNA]</scope>
</reference>
<gene>
    <name evidence="1" type="ORF">AVEN_176424_1</name>
</gene>
<dbReference type="EMBL" id="BGPR01000154">
    <property type="protein sequence ID" value="GBM00190.1"/>
    <property type="molecule type" value="Genomic_DNA"/>
</dbReference>
<dbReference type="Proteomes" id="UP000499080">
    <property type="component" value="Unassembled WGS sequence"/>
</dbReference>